<proteinExistence type="predicted"/>
<protein>
    <submittedName>
        <fullName evidence="1">Uncharacterized protein</fullName>
    </submittedName>
</protein>
<evidence type="ECO:0000313" key="1">
    <source>
        <dbReference type="EMBL" id="GMR33889.1"/>
    </source>
</evidence>
<gene>
    <name evidence="1" type="ORF">PMAYCL1PPCAC_04084</name>
</gene>
<feature type="non-terminal residue" evidence="1">
    <location>
        <position position="1"/>
    </location>
</feature>
<organism evidence="1 2">
    <name type="scientific">Pristionchus mayeri</name>
    <dbReference type="NCBI Taxonomy" id="1317129"/>
    <lineage>
        <taxon>Eukaryota</taxon>
        <taxon>Metazoa</taxon>
        <taxon>Ecdysozoa</taxon>
        <taxon>Nematoda</taxon>
        <taxon>Chromadorea</taxon>
        <taxon>Rhabditida</taxon>
        <taxon>Rhabditina</taxon>
        <taxon>Diplogasteromorpha</taxon>
        <taxon>Diplogasteroidea</taxon>
        <taxon>Neodiplogasteridae</taxon>
        <taxon>Pristionchus</taxon>
    </lineage>
</organism>
<feature type="non-terminal residue" evidence="1">
    <location>
        <position position="76"/>
    </location>
</feature>
<dbReference type="EMBL" id="BTRK01000001">
    <property type="protein sequence ID" value="GMR33889.1"/>
    <property type="molecule type" value="Genomic_DNA"/>
</dbReference>
<name>A0AAN5C9I9_9BILA</name>
<reference evidence="2" key="1">
    <citation type="submission" date="2022-10" db="EMBL/GenBank/DDBJ databases">
        <title>Genome assembly of Pristionchus species.</title>
        <authorList>
            <person name="Yoshida K."/>
            <person name="Sommer R.J."/>
        </authorList>
    </citation>
    <scope>NUCLEOTIDE SEQUENCE [LARGE SCALE GENOMIC DNA]</scope>
    <source>
        <strain evidence="2">RS5460</strain>
    </source>
</reference>
<comment type="caution">
    <text evidence="1">The sequence shown here is derived from an EMBL/GenBank/DDBJ whole genome shotgun (WGS) entry which is preliminary data.</text>
</comment>
<dbReference type="AlphaFoldDB" id="A0AAN5C9I9"/>
<accession>A0AAN5C9I9</accession>
<sequence>QKLNFNVTSLNDTESLSIDDNDRSNGIFMTKVRSVDGDRFGKTSRYVARNKKIIAMLNPIRIVVKEQCGSRVHIGK</sequence>
<dbReference type="Proteomes" id="UP001328107">
    <property type="component" value="Unassembled WGS sequence"/>
</dbReference>
<evidence type="ECO:0000313" key="2">
    <source>
        <dbReference type="Proteomes" id="UP001328107"/>
    </source>
</evidence>
<keyword evidence="2" id="KW-1185">Reference proteome</keyword>